<proteinExistence type="predicted"/>
<keyword evidence="1" id="KW-0472">Membrane</keyword>
<dbReference type="eggNOG" id="COG3166">
    <property type="taxonomic scope" value="Bacteria"/>
</dbReference>
<dbReference type="STRING" id="338969.Rfer_3335"/>
<dbReference type="RefSeq" id="WP_011465607.1">
    <property type="nucleotide sequence ID" value="NC_007908.1"/>
</dbReference>
<reference evidence="3" key="1">
    <citation type="submission" date="2006-02" db="EMBL/GenBank/DDBJ databases">
        <title>Complete sequence of chromosome of Rhodoferax ferrireducens DSM 15236.</title>
        <authorList>
            <person name="Copeland A."/>
            <person name="Lucas S."/>
            <person name="Lapidus A."/>
            <person name="Barry K."/>
            <person name="Detter J.C."/>
            <person name="Glavina del Rio T."/>
            <person name="Hammon N."/>
            <person name="Israni S."/>
            <person name="Pitluck S."/>
            <person name="Brettin T."/>
            <person name="Bruce D."/>
            <person name="Han C."/>
            <person name="Tapia R."/>
            <person name="Gilna P."/>
            <person name="Kiss H."/>
            <person name="Schmutz J."/>
            <person name="Larimer F."/>
            <person name="Land M."/>
            <person name="Kyrpides N."/>
            <person name="Ivanova N."/>
            <person name="Richardson P."/>
        </authorList>
    </citation>
    <scope>NUCLEOTIDE SEQUENCE [LARGE SCALE GENOMIC DNA]</scope>
    <source>
        <strain evidence="3">ATCC BAA-621 / DSM 15236 / T118</strain>
    </source>
</reference>
<protein>
    <submittedName>
        <fullName evidence="2">Fimbrial assembly</fullName>
    </submittedName>
</protein>
<sequence>MPQQINLCTPILLTQKRYFSAQTMAQALAVFVLLGGGLCAYWVWSLNAASEGFKKTLATQSQELESLQVAIKQGKLGTGPLEAALAQQLQGHKLDLQQRQSLMEALQRGLFRPGWGHAARLQLVARSIPAQVWVTELKADDNQLALTGFTLEPAALNDWVGKLAASPLLEGQKLSTVKVEHASAAVLKTLAGTAVPAAVSASASAARPMWSFSLVSALGKPAPQTGVKP</sequence>
<dbReference type="InterPro" id="IPR007813">
    <property type="entry name" value="PilN"/>
</dbReference>
<gene>
    <name evidence="2" type="ordered locus">Rfer_3335</name>
</gene>
<organism evidence="2 3">
    <name type="scientific">Albidiferax ferrireducens (strain ATCC BAA-621 / DSM 15236 / T118)</name>
    <name type="common">Rhodoferax ferrireducens</name>
    <dbReference type="NCBI Taxonomy" id="338969"/>
    <lineage>
        <taxon>Bacteria</taxon>
        <taxon>Pseudomonadati</taxon>
        <taxon>Pseudomonadota</taxon>
        <taxon>Betaproteobacteria</taxon>
        <taxon>Burkholderiales</taxon>
        <taxon>Comamonadaceae</taxon>
        <taxon>Rhodoferax</taxon>
    </lineage>
</organism>
<accession>Q21T59</accession>
<evidence type="ECO:0000313" key="3">
    <source>
        <dbReference type="Proteomes" id="UP000008332"/>
    </source>
</evidence>
<keyword evidence="1" id="KW-0812">Transmembrane</keyword>
<dbReference type="HOGENOM" id="CLU_1209034_0_0_4"/>
<feature type="transmembrane region" description="Helical" evidence="1">
    <location>
        <begin position="25"/>
        <end position="44"/>
    </location>
</feature>
<name>Q21T59_ALBFT</name>
<dbReference type="Pfam" id="PF05137">
    <property type="entry name" value="PilN"/>
    <property type="match status" value="1"/>
</dbReference>
<dbReference type="AlphaFoldDB" id="Q21T59"/>
<keyword evidence="1" id="KW-1133">Transmembrane helix</keyword>
<dbReference type="OrthoDB" id="5405677at2"/>
<evidence type="ECO:0000313" key="2">
    <source>
        <dbReference type="EMBL" id="ABD71044.1"/>
    </source>
</evidence>
<dbReference type="Proteomes" id="UP000008332">
    <property type="component" value="Chromosome"/>
</dbReference>
<evidence type="ECO:0000256" key="1">
    <source>
        <dbReference type="SAM" id="Phobius"/>
    </source>
</evidence>
<dbReference type="KEGG" id="rfr:Rfer_3335"/>
<keyword evidence="3" id="KW-1185">Reference proteome</keyword>
<dbReference type="EMBL" id="CP000267">
    <property type="protein sequence ID" value="ABD71044.1"/>
    <property type="molecule type" value="Genomic_DNA"/>
</dbReference>